<organism evidence="5 6">
    <name type="scientific">Actinomadura meridiana</name>
    <dbReference type="NCBI Taxonomy" id="559626"/>
    <lineage>
        <taxon>Bacteria</taxon>
        <taxon>Bacillati</taxon>
        <taxon>Actinomycetota</taxon>
        <taxon>Actinomycetes</taxon>
        <taxon>Streptosporangiales</taxon>
        <taxon>Thermomonosporaceae</taxon>
        <taxon>Actinomadura</taxon>
    </lineage>
</organism>
<dbReference type="InterPro" id="IPR027417">
    <property type="entry name" value="P-loop_NTPase"/>
</dbReference>
<evidence type="ECO:0000256" key="1">
    <source>
        <dbReference type="ARBA" id="ARBA00022741"/>
    </source>
</evidence>
<dbReference type="RefSeq" id="WP_344888684.1">
    <property type="nucleotide sequence ID" value="NZ_BAABAS010000003.1"/>
</dbReference>
<keyword evidence="6" id="KW-1185">Reference proteome</keyword>
<keyword evidence="2" id="KW-0067">ATP-binding</keyword>
<sequence length="291" mass="31139">MSQREDWGAFGVTVAYGRKLALDEVTLEVPAGQVAAVVGGDGAGKTTLLRCLTGAVRPRSGRIVAPSRKEIGFMPAATGVWRDLTVAQNMEFVASAHRIRGKEFRQRRDLLLEAAGLAHLLNRQAGHLSGGMLHKLAFSCAMLHRPRMLVLDEPSTGVDPVSRIDLWRLISQTAVEGTAVALATTYLDEAERCATVLVLDDGRALQSGTPDQVINGVPGTITVVRRPPDPALAWRRGRIFHAWHPGPVRPGEEQVSPDMEDAVVAAALHARVAGSGNGSAPESGHDEEAHQ</sequence>
<accession>A0ABP8BS83</accession>
<dbReference type="SUPFAM" id="SSF52540">
    <property type="entry name" value="P-loop containing nucleoside triphosphate hydrolases"/>
    <property type="match status" value="1"/>
</dbReference>
<dbReference type="Gene3D" id="3.40.50.300">
    <property type="entry name" value="P-loop containing nucleotide triphosphate hydrolases"/>
    <property type="match status" value="1"/>
</dbReference>
<proteinExistence type="predicted"/>
<keyword evidence="1" id="KW-0547">Nucleotide-binding</keyword>
<evidence type="ECO:0000313" key="6">
    <source>
        <dbReference type="Proteomes" id="UP001501710"/>
    </source>
</evidence>
<comment type="caution">
    <text evidence="5">The sequence shown here is derived from an EMBL/GenBank/DDBJ whole genome shotgun (WGS) entry which is preliminary data.</text>
</comment>
<feature type="region of interest" description="Disordered" evidence="3">
    <location>
        <begin position="272"/>
        <end position="291"/>
    </location>
</feature>
<dbReference type="InterPro" id="IPR003593">
    <property type="entry name" value="AAA+_ATPase"/>
</dbReference>
<evidence type="ECO:0000256" key="2">
    <source>
        <dbReference type="ARBA" id="ARBA00022840"/>
    </source>
</evidence>
<evidence type="ECO:0000259" key="4">
    <source>
        <dbReference type="PROSITE" id="PS50893"/>
    </source>
</evidence>
<dbReference type="PANTHER" id="PTHR43038">
    <property type="entry name" value="ATP-BINDING CASSETTE, SUB-FAMILY H, MEMBER 1"/>
    <property type="match status" value="1"/>
</dbReference>
<dbReference type="PROSITE" id="PS50893">
    <property type="entry name" value="ABC_TRANSPORTER_2"/>
    <property type="match status" value="1"/>
</dbReference>
<feature type="domain" description="ABC transporter" evidence="4">
    <location>
        <begin position="2"/>
        <end position="226"/>
    </location>
</feature>
<dbReference type="InterPro" id="IPR003439">
    <property type="entry name" value="ABC_transporter-like_ATP-bd"/>
</dbReference>
<evidence type="ECO:0000256" key="3">
    <source>
        <dbReference type="SAM" id="MobiDB-lite"/>
    </source>
</evidence>
<reference evidence="6" key="1">
    <citation type="journal article" date="2019" name="Int. J. Syst. Evol. Microbiol.">
        <title>The Global Catalogue of Microorganisms (GCM) 10K type strain sequencing project: providing services to taxonomists for standard genome sequencing and annotation.</title>
        <authorList>
            <consortium name="The Broad Institute Genomics Platform"/>
            <consortium name="The Broad Institute Genome Sequencing Center for Infectious Disease"/>
            <person name="Wu L."/>
            <person name="Ma J."/>
        </authorList>
    </citation>
    <scope>NUCLEOTIDE SEQUENCE [LARGE SCALE GENOMIC DNA]</scope>
    <source>
        <strain evidence="6">JCM 17440</strain>
    </source>
</reference>
<dbReference type="Proteomes" id="UP001501710">
    <property type="component" value="Unassembled WGS sequence"/>
</dbReference>
<dbReference type="SMART" id="SM00382">
    <property type="entry name" value="AAA"/>
    <property type="match status" value="1"/>
</dbReference>
<dbReference type="CDD" id="cd03230">
    <property type="entry name" value="ABC_DR_subfamily_A"/>
    <property type="match status" value="1"/>
</dbReference>
<dbReference type="PANTHER" id="PTHR43038:SF3">
    <property type="entry name" value="ABC TRANSPORTER G FAMILY MEMBER 20 ISOFORM X1"/>
    <property type="match status" value="1"/>
</dbReference>
<evidence type="ECO:0000313" key="5">
    <source>
        <dbReference type="EMBL" id="GAA4224547.1"/>
    </source>
</evidence>
<dbReference type="Pfam" id="PF00005">
    <property type="entry name" value="ABC_tran"/>
    <property type="match status" value="1"/>
</dbReference>
<name>A0ABP8BS83_9ACTN</name>
<dbReference type="EMBL" id="BAABAS010000003">
    <property type="protein sequence ID" value="GAA4224547.1"/>
    <property type="molecule type" value="Genomic_DNA"/>
</dbReference>
<gene>
    <name evidence="5" type="ORF">GCM10022254_04250</name>
</gene>
<protein>
    <recommendedName>
        <fullName evidence="4">ABC transporter domain-containing protein</fullName>
    </recommendedName>
</protein>